<reference evidence="2 3" key="1">
    <citation type="submission" date="2014-02" db="EMBL/GenBank/DDBJ databases">
        <title>Transposable element dynamics among asymbiotic and ectomycorrhizal Amanita fungi.</title>
        <authorList>
            <consortium name="DOE Joint Genome Institute"/>
            <person name="Hess J."/>
            <person name="Skrede I."/>
            <person name="Wolfe B."/>
            <person name="LaButti K."/>
            <person name="Ohm R.A."/>
            <person name="Grigoriev I.V."/>
            <person name="Pringle A."/>
        </authorList>
    </citation>
    <scope>NUCLEOTIDE SEQUENCE [LARGE SCALE GENOMIC DNA]</scope>
    <source>
        <strain evidence="2 3">SKay4041</strain>
    </source>
</reference>
<keyword evidence="1" id="KW-0507">mRNA processing</keyword>
<evidence type="ECO:0000313" key="2">
    <source>
        <dbReference type="EMBL" id="PFH49271.1"/>
    </source>
</evidence>
<dbReference type="GO" id="GO:0003676">
    <property type="term" value="F:nucleic acid binding"/>
    <property type="evidence" value="ECO:0007669"/>
    <property type="project" value="InterPro"/>
</dbReference>
<dbReference type="Proteomes" id="UP000242287">
    <property type="component" value="Unassembled WGS sequence"/>
</dbReference>
<gene>
    <name evidence="2" type="ORF">AMATHDRAFT_48828</name>
</gene>
<proteinExistence type="predicted"/>
<organism evidence="2 3">
    <name type="scientific">Amanita thiersii Skay4041</name>
    <dbReference type="NCBI Taxonomy" id="703135"/>
    <lineage>
        <taxon>Eukaryota</taxon>
        <taxon>Fungi</taxon>
        <taxon>Dikarya</taxon>
        <taxon>Basidiomycota</taxon>
        <taxon>Agaricomycotina</taxon>
        <taxon>Agaricomycetes</taxon>
        <taxon>Agaricomycetidae</taxon>
        <taxon>Agaricales</taxon>
        <taxon>Pluteineae</taxon>
        <taxon>Amanitaceae</taxon>
        <taxon>Amanita</taxon>
    </lineage>
</organism>
<dbReference type="OrthoDB" id="3028519at2759"/>
<accession>A0A2A9NLS2</accession>
<protein>
    <recommendedName>
        <fullName evidence="4">CCHC-type domain-containing protein</fullName>
    </recommendedName>
</protein>
<sequence>MGFVNQIYSSAPHTFEQFKTAVLALYLTIQEERRYLIVDMENLVIDQARAGINSLDELGTYYRKFFTMTKFLLDHGCMHVNEQGRFFRMGFQLDLWRRVADRLERRHLDHHPDDPYTVQQILEVAQFVLQRRKGYLPIVERPAGAQPITAAPAIKTEDLHSLFERLTQMVINVISSMQNRPANPRPNSGNCNFCSDTGHFLASCPTVDQYMREGKIRKSIEGRIILPGGSAIPRSAIGNNLQE</sequence>
<dbReference type="EMBL" id="KZ302034">
    <property type="protein sequence ID" value="PFH49271.1"/>
    <property type="molecule type" value="Genomic_DNA"/>
</dbReference>
<evidence type="ECO:0000313" key="3">
    <source>
        <dbReference type="Proteomes" id="UP000242287"/>
    </source>
</evidence>
<dbReference type="SUPFAM" id="SSF57756">
    <property type="entry name" value="Retrovirus zinc finger-like domains"/>
    <property type="match status" value="1"/>
</dbReference>
<dbReference type="AlphaFoldDB" id="A0A2A9NLS2"/>
<dbReference type="STRING" id="703135.A0A2A9NLS2"/>
<dbReference type="GO" id="GO:0006397">
    <property type="term" value="P:mRNA processing"/>
    <property type="evidence" value="ECO:0007669"/>
    <property type="project" value="UniProtKB-KW"/>
</dbReference>
<dbReference type="InterPro" id="IPR036875">
    <property type="entry name" value="Znf_CCHC_sf"/>
</dbReference>
<name>A0A2A9NLS2_9AGAR</name>
<evidence type="ECO:0000256" key="1">
    <source>
        <dbReference type="ARBA" id="ARBA00022664"/>
    </source>
</evidence>
<keyword evidence="3" id="KW-1185">Reference proteome</keyword>
<dbReference type="GO" id="GO:0008270">
    <property type="term" value="F:zinc ion binding"/>
    <property type="evidence" value="ECO:0007669"/>
    <property type="project" value="InterPro"/>
</dbReference>
<evidence type="ECO:0008006" key="4">
    <source>
        <dbReference type="Google" id="ProtNLM"/>
    </source>
</evidence>